<dbReference type="InterPro" id="IPR027273">
    <property type="entry name" value="Neocarzinostatin-like"/>
</dbReference>
<keyword evidence="4" id="KW-0238">DNA-binding</keyword>
<dbReference type="AlphaFoldDB" id="A0A1G8Y7U1"/>
<keyword evidence="8" id="KW-1185">Reference proteome</keyword>
<keyword evidence="5" id="KW-1015">Disulfide bond</keyword>
<evidence type="ECO:0000256" key="4">
    <source>
        <dbReference type="ARBA" id="ARBA00023125"/>
    </source>
</evidence>
<evidence type="ECO:0000313" key="7">
    <source>
        <dbReference type="EMBL" id="SDJ98160.1"/>
    </source>
</evidence>
<feature type="signal peptide" evidence="6">
    <location>
        <begin position="1"/>
        <end position="32"/>
    </location>
</feature>
<comment type="similarity">
    <text evidence="1">Belongs to the neocarzinostatin family.</text>
</comment>
<reference evidence="8" key="1">
    <citation type="submission" date="2016-10" db="EMBL/GenBank/DDBJ databases">
        <authorList>
            <person name="Varghese N."/>
            <person name="Submissions S."/>
        </authorList>
    </citation>
    <scope>NUCLEOTIDE SEQUENCE [LARGE SCALE GENOMIC DNA]</scope>
    <source>
        <strain evidence="8">DSM 45460</strain>
    </source>
</reference>
<dbReference type="Gene3D" id="2.60.40.230">
    <property type="entry name" value="Neocarzinostatin-like"/>
    <property type="match status" value="1"/>
</dbReference>
<dbReference type="PRINTS" id="PR01885">
    <property type="entry name" value="MACROMOMYCIN"/>
</dbReference>
<evidence type="ECO:0000256" key="2">
    <source>
        <dbReference type="ARBA" id="ARBA00022529"/>
    </source>
</evidence>
<dbReference type="NCBIfam" id="NF040680">
    <property type="entry name" value="chromo_anti"/>
    <property type="match status" value="1"/>
</dbReference>
<dbReference type="SUPFAM" id="SSF49319">
    <property type="entry name" value="Actinoxanthin-like"/>
    <property type="match status" value="1"/>
</dbReference>
<dbReference type="InterPro" id="IPR002186">
    <property type="entry name" value="Neocarzinostatin_fam"/>
</dbReference>
<dbReference type="GO" id="GO:0042742">
    <property type="term" value="P:defense response to bacterium"/>
    <property type="evidence" value="ECO:0007669"/>
    <property type="project" value="UniProtKB-KW"/>
</dbReference>
<dbReference type="Proteomes" id="UP000199213">
    <property type="component" value="Unassembled WGS sequence"/>
</dbReference>
<dbReference type="GO" id="GO:0003677">
    <property type="term" value="F:DNA binding"/>
    <property type="evidence" value="ECO:0007669"/>
    <property type="project" value="UniProtKB-KW"/>
</dbReference>
<proteinExistence type="inferred from homology"/>
<protein>
    <submittedName>
        <fullName evidence="7">Neocarzinostatin family protein</fullName>
    </submittedName>
</protein>
<dbReference type="RefSeq" id="WP_092627061.1">
    <property type="nucleotide sequence ID" value="NZ_FNFM01000003.1"/>
</dbReference>
<gene>
    <name evidence="7" type="ORF">SAMN04487820_103269</name>
</gene>
<keyword evidence="3" id="KW-0044">Antibiotic</keyword>
<dbReference type="EMBL" id="FNFM01000003">
    <property type="protein sequence ID" value="SDJ98160.1"/>
    <property type="molecule type" value="Genomic_DNA"/>
</dbReference>
<dbReference type="OrthoDB" id="5191986at2"/>
<feature type="chain" id="PRO_5011523765" evidence="6">
    <location>
        <begin position="33"/>
        <end position="145"/>
    </location>
</feature>
<evidence type="ECO:0000256" key="5">
    <source>
        <dbReference type="ARBA" id="ARBA00023157"/>
    </source>
</evidence>
<evidence type="ECO:0000256" key="6">
    <source>
        <dbReference type="SAM" id="SignalP"/>
    </source>
</evidence>
<dbReference type="Pfam" id="PF00960">
    <property type="entry name" value="Neocarzinostat"/>
    <property type="match status" value="1"/>
</dbReference>
<organism evidence="7 8">
    <name type="scientific">Actinopolyspora mzabensis</name>
    <dbReference type="NCBI Taxonomy" id="995066"/>
    <lineage>
        <taxon>Bacteria</taxon>
        <taxon>Bacillati</taxon>
        <taxon>Actinomycetota</taxon>
        <taxon>Actinomycetes</taxon>
        <taxon>Actinopolysporales</taxon>
        <taxon>Actinopolysporaceae</taxon>
        <taxon>Actinopolyspora</taxon>
    </lineage>
</organism>
<evidence type="ECO:0000256" key="3">
    <source>
        <dbReference type="ARBA" id="ARBA00023022"/>
    </source>
</evidence>
<sequence length="145" mass="14519">MTLKRRTSRLAKAGVVAAATAGLIAGVHSASADTTAPELSVAPSSGLTDGATITATVTGLAANETYWIGPCGMTDNGCAGDPDSVVEATSDGSGDLTTELTVNKEFVGNVGTGNDVSIDCAETQCKVGVYNADIVALDRTPIHFG</sequence>
<keyword evidence="2" id="KW-0929">Antimicrobial</keyword>
<evidence type="ECO:0000313" key="8">
    <source>
        <dbReference type="Proteomes" id="UP000199213"/>
    </source>
</evidence>
<keyword evidence="6" id="KW-0732">Signal</keyword>
<name>A0A1G8Y7U1_ACTMZ</name>
<accession>A0A1G8Y7U1</accession>
<evidence type="ECO:0000256" key="1">
    <source>
        <dbReference type="ARBA" id="ARBA00010648"/>
    </source>
</evidence>